<dbReference type="AlphaFoldDB" id="A0A078LZQ9"/>
<keyword evidence="2" id="KW-0813">Transport</keyword>
<reference evidence="8 9" key="1">
    <citation type="submission" date="2014-07" db="EMBL/GenBank/DDBJ databases">
        <authorList>
            <person name="Urmite Genomes Urmite Genomes"/>
        </authorList>
    </citation>
    <scope>NUCLEOTIDE SEQUENCE [LARGE SCALE GENOMIC DNA]</scope>
    <source>
        <strain evidence="8 9">20_BN</strain>
    </source>
</reference>
<proteinExistence type="predicted"/>
<evidence type="ECO:0000256" key="4">
    <source>
        <dbReference type="ARBA" id="ARBA00022692"/>
    </source>
</evidence>
<keyword evidence="4 7" id="KW-0812">Transmembrane</keyword>
<dbReference type="CDD" id="cd06173">
    <property type="entry name" value="MFS_MefA_like"/>
    <property type="match status" value="1"/>
</dbReference>
<accession>A0A078LZQ9</accession>
<keyword evidence="5 7" id="KW-1133">Transmembrane helix</keyword>
<organism evidence="8 9">
    <name type="scientific">Pseudomonas saudiphocaensis</name>
    <dbReference type="NCBI Taxonomy" id="1499686"/>
    <lineage>
        <taxon>Bacteria</taxon>
        <taxon>Pseudomonadati</taxon>
        <taxon>Pseudomonadota</taxon>
        <taxon>Gammaproteobacteria</taxon>
        <taxon>Pseudomonadales</taxon>
        <taxon>Pseudomonadaceae</taxon>
        <taxon>Pseudomonas</taxon>
    </lineage>
</organism>
<dbReference type="RefSeq" id="WP_037024947.1">
    <property type="nucleotide sequence ID" value="NZ_CCSF01000001.1"/>
</dbReference>
<dbReference type="PANTHER" id="PTHR23513">
    <property type="entry name" value="INTEGRAL MEMBRANE EFFLUX PROTEIN-RELATED"/>
    <property type="match status" value="1"/>
</dbReference>
<evidence type="ECO:0000256" key="5">
    <source>
        <dbReference type="ARBA" id="ARBA00022989"/>
    </source>
</evidence>
<dbReference type="GO" id="GO:0005886">
    <property type="term" value="C:plasma membrane"/>
    <property type="evidence" value="ECO:0007669"/>
    <property type="project" value="UniProtKB-SubCell"/>
</dbReference>
<dbReference type="Gene3D" id="1.20.1250.20">
    <property type="entry name" value="MFS general substrate transporter like domains"/>
    <property type="match status" value="1"/>
</dbReference>
<gene>
    <name evidence="8" type="ORF">BN1079_02634</name>
</gene>
<dbReference type="Pfam" id="PF05977">
    <property type="entry name" value="MFS_3"/>
    <property type="match status" value="1"/>
</dbReference>
<evidence type="ECO:0000313" key="9">
    <source>
        <dbReference type="Proteomes" id="UP000053902"/>
    </source>
</evidence>
<dbReference type="eggNOG" id="COG0477">
    <property type="taxonomic scope" value="Bacteria"/>
</dbReference>
<dbReference type="EMBL" id="CCSF01000001">
    <property type="protein sequence ID" value="CDZ95301.1"/>
    <property type="molecule type" value="Genomic_DNA"/>
</dbReference>
<feature type="transmembrane region" description="Helical" evidence="7">
    <location>
        <begin position="54"/>
        <end position="72"/>
    </location>
</feature>
<feature type="transmembrane region" description="Helical" evidence="7">
    <location>
        <begin position="226"/>
        <end position="251"/>
    </location>
</feature>
<evidence type="ECO:0000256" key="6">
    <source>
        <dbReference type="ARBA" id="ARBA00023136"/>
    </source>
</evidence>
<comment type="subcellular location">
    <subcellularLocation>
        <location evidence="1">Cell membrane</location>
        <topology evidence="1">Multi-pass membrane protein</topology>
    </subcellularLocation>
</comment>
<dbReference type="InterPro" id="IPR010290">
    <property type="entry name" value="TM_effector"/>
</dbReference>
<feature type="transmembrane region" description="Helical" evidence="7">
    <location>
        <begin position="263"/>
        <end position="281"/>
    </location>
</feature>
<feature type="transmembrane region" description="Helical" evidence="7">
    <location>
        <begin position="373"/>
        <end position="399"/>
    </location>
</feature>
<feature type="transmembrane region" description="Helical" evidence="7">
    <location>
        <begin position="170"/>
        <end position="192"/>
    </location>
</feature>
<dbReference type="HOGENOM" id="CLU_034180_11_0_6"/>
<dbReference type="PANTHER" id="PTHR23513:SF9">
    <property type="entry name" value="ENTEROBACTIN EXPORTER ENTS"/>
    <property type="match status" value="1"/>
</dbReference>
<protein>
    <submittedName>
        <fullName evidence="8">Major facilitator superfamily transporter</fullName>
    </submittedName>
</protein>
<dbReference type="InterPro" id="IPR036259">
    <property type="entry name" value="MFS_trans_sf"/>
</dbReference>
<dbReference type="STRING" id="1499686.BN1079_02634"/>
<evidence type="ECO:0000256" key="2">
    <source>
        <dbReference type="ARBA" id="ARBA00022448"/>
    </source>
</evidence>
<keyword evidence="6 7" id="KW-0472">Membrane</keyword>
<evidence type="ECO:0000256" key="7">
    <source>
        <dbReference type="SAM" id="Phobius"/>
    </source>
</evidence>
<keyword evidence="3" id="KW-1003">Cell membrane</keyword>
<evidence type="ECO:0000313" key="8">
    <source>
        <dbReference type="EMBL" id="CDZ95301.1"/>
    </source>
</evidence>
<evidence type="ECO:0000256" key="1">
    <source>
        <dbReference type="ARBA" id="ARBA00004651"/>
    </source>
</evidence>
<dbReference type="OrthoDB" id="7283966at2"/>
<feature type="transmembrane region" description="Helical" evidence="7">
    <location>
        <begin position="293"/>
        <end position="322"/>
    </location>
</feature>
<evidence type="ECO:0000256" key="3">
    <source>
        <dbReference type="ARBA" id="ARBA00022475"/>
    </source>
</evidence>
<sequence length="414" mass="44120">MSTSNTSAVPASVYRQPGFLPFLVSRVLAMFAVQILAVVVAWQVYDMTRDPLSLAYVGLAQFIPMLLLLMPAGDLIDRYDRKRILSLSWALEAACAAALLWLSVSGGEVTSFYIVLVFYGCARAFTGPALSSLLPQIVPRDKLAAAIAANSMIVRGSTIAGPVFGGGLYALGGGGLTYAACLLFFLAGILLLRRVPVLYAEKMQALEATAWQRFTAGIHFIRSRPIILGTISLDLFAVLLGGVIALLPIYAQEVLEVGPTGLGALRSAMALGEVMVGFYLSTRPFNRRVGMTMFIAVAIFGVANLVFALSSLFWLSFAALFVAGGADMVSVYIRSSLVQFSTPDAMRGRVNAVNMLFIGSSNELGEFRAGTSAAWFGTVPAAVIGGLCTLGVTGGWMLAFKSLRRVDRFEDAAS</sequence>
<name>A0A078LZQ9_9PSED</name>
<feature type="transmembrane region" description="Helical" evidence="7">
    <location>
        <begin position="20"/>
        <end position="42"/>
    </location>
</feature>
<keyword evidence="9" id="KW-1185">Reference proteome</keyword>
<dbReference type="Proteomes" id="UP000053902">
    <property type="component" value="Unassembled WGS sequence"/>
</dbReference>
<dbReference type="SUPFAM" id="SSF103473">
    <property type="entry name" value="MFS general substrate transporter"/>
    <property type="match status" value="1"/>
</dbReference>